<keyword evidence="1" id="KW-0472">Membrane</keyword>
<evidence type="ECO:0000313" key="2">
    <source>
        <dbReference type="EMBL" id="VAX27864.1"/>
    </source>
</evidence>
<accession>A0A3B1CVJ4</accession>
<dbReference type="EMBL" id="UOGD01000396">
    <property type="protein sequence ID" value="VAX27864.1"/>
    <property type="molecule type" value="Genomic_DNA"/>
</dbReference>
<keyword evidence="1" id="KW-0812">Transmembrane</keyword>
<name>A0A3B1CVJ4_9ZZZZ</name>
<dbReference type="AlphaFoldDB" id="A0A3B1CVJ4"/>
<keyword evidence="1" id="KW-1133">Transmembrane helix</keyword>
<organism evidence="2">
    <name type="scientific">hydrothermal vent metagenome</name>
    <dbReference type="NCBI Taxonomy" id="652676"/>
    <lineage>
        <taxon>unclassified sequences</taxon>
        <taxon>metagenomes</taxon>
        <taxon>ecological metagenomes</taxon>
    </lineage>
</organism>
<evidence type="ECO:0000256" key="1">
    <source>
        <dbReference type="SAM" id="Phobius"/>
    </source>
</evidence>
<proteinExistence type="predicted"/>
<gene>
    <name evidence="2" type="ORF">MNBD_IGNAVI01-1959</name>
</gene>
<protein>
    <submittedName>
        <fullName evidence="2">Uncharacterized protein</fullName>
    </submittedName>
</protein>
<reference evidence="2" key="1">
    <citation type="submission" date="2018-06" db="EMBL/GenBank/DDBJ databases">
        <authorList>
            <person name="Zhirakovskaya E."/>
        </authorList>
    </citation>
    <scope>NUCLEOTIDE SEQUENCE</scope>
</reference>
<feature type="transmembrane region" description="Helical" evidence="1">
    <location>
        <begin position="6"/>
        <end position="24"/>
    </location>
</feature>
<sequence length="199" mass="22416">MGFSSLIDILGSIVVGGMLLLILFRINDTAVANSFQYNGEAIAQKNLVEVVTLLEYDFRKIGYCKDWLAMPDPSKAIISADSTSITFLTDENSDGVVDTMSYYLGSVEELSHTANPRDRMLYRKVNHQIPLSANLGVTKFNLTYYDPFGKQIPFPILVPGEIHTLQIDIVLEDVAAYDQKYNKVFWRQIRLAARNLGNR</sequence>